<evidence type="ECO:0000313" key="4">
    <source>
        <dbReference type="Proteomes" id="UP000731519"/>
    </source>
</evidence>
<reference evidence="2 3" key="2">
    <citation type="submission" date="2016-09" db="EMBL/GenBank/DDBJ databases">
        <title>Streptomyces fradiae DSM40063, a candidate organism with high potential of specific P450 cytochromes.</title>
        <authorList>
            <person name="Grumaz C."/>
            <person name="Vainshtein Y."/>
            <person name="Kirstahler P."/>
            <person name="Sohn K."/>
        </authorList>
    </citation>
    <scope>NUCLEOTIDE SEQUENCE [LARGE SCALE GENOMIC DNA]</scope>
    <source>
        <strain evidence="2 3">DSM 40063</strain>
    </source>
</reference>
<keyword evidence="4" id="KW-1185">Reference proteome</keyword>
<protein>
    <submittedName>
        <fullName evidence="2">Uncharacterized protein</fullName>
    </submittedName>
</protein>
<accession>A0A1Y2NX35</accession>
<evidence type="ECO:0000313" key="1">
    <source>
        <dbReference type="EMBL" id="KAF0646895.1"/>
    </source>
</evidence>
<organism evidence="2 3">
    <name type="scientific">Streptomyces fradiae ATCC 10745 = DSM 40063</name>
    <dbReference type="NCBI Taxonomy" id="1319510"/>
    <lineage>
        <taxon>Bacteria</taxon>
        <taxon>Bacillati</taxon>
        <taxon>Actinomycetota</taxon>
        <taxon>Actinomycetes</taxon>
        <taxon>Kitasatosporales</taxon>
        <taxon>Streptomycetaceae</taxon>
        <taxon>Streptomyces</taxon>
    </lineage>
</organism>
<dbReference type="EMBL" id="ASYR01000044">
    <property type="protein sequence ID" value="KAF0646895.1"/>
    <property type="molecule type" value="Genomic_DNA"/>
</dbReference>
<comment type="caution">
    <text evidence="2">The sequence shown here is derived from an EMBL/GenBank/DDBJ whole genome shotgun (WGS) entry which is preliminary data.</text>
</comment>
<dbReference type="AlphaFoldDB" id="A0A1Y2NX35"/>
<dbReference type="EMBL" id="MIFZ01000227">
    <property type="protein sequence ID" value="OSY51579.1"/>
    <property type="molecule type" value="Genomic_DNA"/>
</dbReference>
<sequence length="100" mass="10152">MVPGFVLARTAKGGFDALAYAGLRAGAPVLKDLLGPSSQLAALGLVTEQPVADALTRAAAGQPTAQGALHPVVAAEVWLRQHTAARAAWWEEVGGRVAAA</sequence>
<evidence type="ECO:0000313" key="3">
    <source>
        <dbReference type="Proteomes" id="UP000194318"/>
    </source>
</evidence>
<proteinExistence type="predicted"/>
<gene>
    <name evidence="2" type="ORF">BG846_02790</name>
    <name evidence="1" type="ORF">K701_26170</name>
</gene>
<dbReference type="Proteomes" id="UP000731519">
    <property type="component" value="Unassembled WGS sequence"/>
</dbReference>
<reference evidence="1 4" key="1">
    <citation type="submission" date="2013-05" db="EMBL/GenBank/DDBJ databases">
        <title>Genome Sequence of Streptomyces fradiae.</title>
        <authorList>
            <person name="Kirby R."/>
        </authorList>
    </citation>
    <scope>NUCLEOTIDE SEQUENCE [LARGE SCALE GENOMIC DNA]</scope>
    <source>
        <strain evidence="1 4">ATCC 10745</strain>
    </source>
</reference>
<name>A0A1Y2NX35_STRFR</name>
<evidence type="ECO:0000313" key="2">
    <source>
        <dbReference type="EMBL" id="OSY51579.1"/>
    </source>
</evidence>
<dbReference type="Proteomes" id="UP000194318">
    <property type="component" value="Unassembled WGS sequence"/>
</dbReference>